<evidence type="ECO:0008006" key="4">
    <source>
        <dbReference type="Google" id="ProtNLM"/>
    </source>
</evidence>
<comment type="caution">
    <text evidence="2">The sequence shown here is derived from an EMBL/GenBank/DDBJ whole genome shotgun (WGS) entry which is preliminary data.</text>
</comment>
<evidence type="ECO:0000256" key="1">
    <source>
        <dbReference type="SAM" id="SignalP"/>
    </source>
</evidence>
<organism evidence="2 3">
    <name type="scientific">Pristionchus mayeri</name>
    <dbReference type="NCBI Taxonomy" id="1317129"/>
    <lineage>
        <taxon>Eukaryota</taxon>
        <taxon>Metazoa</taxon>
        <taxon>Ecdysozoa</taxon>
        <taxon>Nematoda</taxon>
        <taxon>Chromadorea</taxon>
        <taxon>Rhabditida</taxon>
        <taxon>Rhabditina</taxon>
        <taxon>Diplogasteromorpha</taxon>
        <taxon>Diplogasteroidea</taxon>
        <taxon>Neodiplogasteridae</taxon>
        <taxon>Pristionchus</taxon>
    </lineage>
</organism>
<evidence type="ECO:0000313" key="3">
    <source>
        <dbReference type="Proteomes" id="UP001328107"/>
    </source>
</evidence>
<sequence>MNSFLLPLLSVALASAAVINPLHLVKVPTCTDEMSKGPCSDRDNSCETPGYMCDTTTSLCCPMVDYKNNENIVGPALKGECEEFYTAVFIQQSSNYECVSLDSLPDDVQCPTERGASCTPSKTACAAGYTCYPVAGACCKDAA</sequence>
<keyword evidence="3" id="KW-1185">Reference proteome</keyword>
<dbReference type="AlphaFoldDB" id="A0AAN5CH10"/>
<proteinExistence type="predicted"/>
<evidence type="ECO:0000313" key="2">
    <source>
        <dbReference type="EMBL" id="GMR42471.1"/>
    </source>
</evidence>
<name>A0AAN5CH10_9BILA</name>
<accession>A0AAN5CH10</accession>
<feature type="non-terminal residue" evidence="2">
    <location>
        <position position="143"/>
    </location>
</feature>
<feature type="signal peptide" evidence="1">
    <location>
        <begin position="1"/>
        <end position="16"/>
    </location>
</feature>
<gene>
    <name evidence="2" type="ORF">PMAYCL1PPCAC_12666</name>
</gene>
<keyword evidence="1" id="KW-0732">Signal</keyword>
<protein>
    <recommendedName>
        <fullName evidence="4">WAP domain-containing protein</fullName>
    </recommendedName>
</protein>
<feature type="chain" id="PRO_5042813784" description="WAP domain-containing protein" evidence="1">
    <location>
        <begin position="17"/>
        <end position="143"/>
    </location>
</feature>
<dbReference type="Proteomes" id="UP001328107">
    <property type="component" value="Unassembled WGS sequence"/>
</dbReference>
<dbReference type="EMBL" id="BTRK01000003">
    <property type="protein sequence ID" value="GMR42471.1"/>
    <property type="molecule type" value="Genomic_DNA"/>
</dbReference>
<reference evidence="3" key="1">
    <citation type="submission" date="2022-10" db="EMBL/GenBank/DDBJ databases">
        <title>Genome assembly of Pristionchus species.</title>
        <authorList>
            <person name="Yoshida K."/>
            <person name="Sommer R.J."/>
        </authorList>
    </citation>
    <scope>NUCLEOTIDE SEQUENCE [LARGE SCALE GENOMIC DNA]</scope>
    <source>
        <strain evidence="3">RS5460</strain>
    </source>
</reference>